<dbReference type="AlphaFoldDB" id="A0A4S2MUE0"/>
<name>A0A4S2MUE0_9PEZI</name>
<evidence type="ECO:0000256" key="1">
    <source>
        <dbReference type="SAM" id="MobiDB-lite"/>
    </source>
</evidence>
<dbReference type="EMBL" id="ML220126">
    <property type="protein sequence ID" value="TGZ80106.1"/>
    <property type="molecule type" value="Genomic_DNA"/>
</dbReference>
<sequence length="215" mass="22078">MRATLLLTTTLLTLTTATNLLPRHPTIPLTSLTSLGRRVAPPQGSSASDSQSTTAVQDKDKDPSKDAVPVPMPTVIKSDDTKDTKDTKTETGSADETTVEEEEASKVGDVNNLEAKKRCEDKGLVTCGSSGTSCMPVGAVCCLDTLTDMGSYCEAGSYCVTEGETPSCKKNFVASSVASAAAQQKTGDAESGAERRGVGLGLGMVVAVVAVVGGL</sequence>
<reference evidence="3 4" key="1">
    <citation type="submission" date="2019-04" db="EMBL/GenBank/DDBJ databases">
        <title>Comparative genomics and transcriptomics to analyze fruiting body development in filamentous ascomycetes.</title>
        <authorList>
            <consortium name="DOE Joint Genome Institute"/>
            <person name="Lutkenhaus R."/>
            <person name="Traeger S."/>
            <person name="Breuer J."/>
            <person name="Kuo A."/>
            <person name="Lipzen A."/>
            <person name="Pangilinan J."/>
            <person name="Dilworth D."/>
            <person name="Sandor L."/>
            <person name="Poggeler S."/>
            <person name="Barry K."/>
            <person name="Grigoriev I.V."/>
            <person name="Nowrousian M."/>
        </authorList>
    </citation>
    <scope>NUCLEOTIDE SEQUENCE [LARGE SCALE GENOMIC DNA]</scope>
    <source>
        <strain evidence="3 4">CBS 389.68</strain>
    </source>
</reference>
<accession>A0A4S2MUE0</accession>
<evidence type="ECO:0000256" key="2">
    <source>
        <dbReference type="SAM" id="SignalP"/>
    </source>
</evidence>
<dbReference type="Proteomes" id="UP000298138">
    <property type="component" value="Unassembled WGS sequence"/>
</dbReference>
<feature type="compositionally biased region" description="Polar residues" evidence="1">
    <location>
        <begin position="43"/>
        <end position="56"/>
    </location>
</feature>
<protein>
    <submittedName>
        <fullName evidence="3">Uncharacterized protein</fullName>
    </submittedName>
</protein>
<feature type="chain" id="PRO_5020833670" evidence="2">
    <location>
        <begin position="18"/>
        <end position="215"/>
    </location>
</feature>
<proteinExistence type="predicted"/>
<gene>
    <name evidence="3" type="ORF">EX30DRAFT_364658</name>
</gene>
<organism evidence="3 4">
    <name type="scientific">Ascodesmis nigricans</name>
    <dbReference type="NCBI Taxonomy" id="341454"/>
    <lineage>
        <taxon>Eukaryota</taxon>
        <taxon>Fungi</taxon>
        <taxon>Dikarya</taxon>
        <taxon>Ascomycota</taxon>
        <taxon>Pezizomycotina</taxon>
        <taxon>Pezizomycetes</taxon>
        <taxon>Pezizales</taxon>
        <taxon>Ascodesmidaceae</taxon>
        <taxon>Ascodesmis</taxon>
    </lineage>
</organism>
<evidence type="ECO:0000313" key="4">
    <source>
        <dbReference type="Proteomes" id="UP000298138"/>
    </source>
</evidence>
<feature type="compositionally biased region" description="Basic and acidic residues" evidence="1">
    <location>
        <begin position="77"/>
        <end position="89"/>
    </location>
</feature>
<dbReference type="InParanoid" id="A0A4S2MUE0"/>
<feature type="signal peptide" evidence="2">
    <location>
        <begin position="1"/>
        <end position="17"/>
    </location>
</feature>
<feature type="region of interest" description="Disordered" evidence="1">
    <location>
        <begin position="33"/>
        <end position="105"/>
    </location>
</feature>
<evidence type="ECO:0000313" key="3">
    <source>
        <dbReference type="EMBL" id="TGZ80106.1"/>
    </source>
</evidence>
<keyword evidence="4" id="KW-1185">Reference proteome</keyword>
<keyword evidence="2" id="KW-0732">Signal</keyword>